<proteinExistence type="predicted"/>
<evidence type="ECO:0000256" key="1">
    <source>
        <dbReference type="SAM" id="MobiDB-lite"/>
    </source>
</evidence>
<keyword evidence="3" id="KW-1185">Reference proteome</keyword>
<name>A0A5C6N6Y8_9TELE</name>
<dbReference type="Proteomes" id="UP000324091">
    <property type="component" value="Chromosome 4"/>
</dbReference>
<reference evidence="2 3" key="1">
    <citation type="submission" date="2019-04" db="EMBL/GenBank/DDBJ databases">
        <title>Chromosome genome assembly for Takifugu flavidus.</title>
        <authorList>
            <person name="Xiao S."/>
        </authorList>
    </citation>
    <scope>NUCLEOTIDE SEQUENCE [LARGE SCALE GENOMIC DNA]</scope>
    <source>
        <strain evidence="2">HTHZ2018</strain>
        <tissue evidence="2">Muscle</tissue>
    </source>
</reference>
<comment type="caution">
    <text evidence="2">The sequence shown here is derived from an EMBL/GenBank/DDBJ whole genome shotgun (WGS) entry which is preliminary data.</text>
</comment>
<gene>
    <name evidence="2" type="ORF">D4764_04G0001340</name>
</gene>
<feature type="region of interest" description="Disordered" evidence="1">
    <location>
        <begin position="1"/>
        <end position="102"/>
    </location>
</feature>
<evidence type="ECO:0000313" key="2">
    <source>
        <dbReference type="EMBL" id="TWW61487.1"/>
    </source>
</evidence>
<feature type="compositionally biased region" description="Basic and acidic residues" evidence="1">
    <location>
        <begin position="59"/>
        <end position="83"/>
    </location>
</feature>
<organism evidence="2 3">
    <name type="scientific">Takifugu flavidus</name>
    <name type="common">sansaifugu</name>
    <dbReference type="NCBI Taxonomy" id="433684"/>
    <lineage>
        <taxon>Eukaryota</taxon>
        <taxon>Metazoa</taxon>
        <taxon>Chordata</taxon>
        <taxon>Craniata</taxon>
        <taxon>Vertebrata</taxon>
        <taxon>Euteleostomi</taxon>
        <taxon>Actinopterygii</taxon>
        <taxon>Neopterygii</taxon>
        <taxon>Teleostei</taxon>
        <taxon>Neoteleostei</taxon>
        <taxon>Acanthomorphata</taxon>
        <taxon>Eupercaria</taxon>
        <taxon>Tetraodontiformes</taxon>
        <taxon>Tetradontoidea</taxon>
        <taxon>Tetraodontidae</taxon>
        <taxon>Takifugu</taxon>
    </lineage>
</organism>
<evidence type="ECO:0000313" key="3">
    <source>
        <dbReference type="Proteomes" id="UP000324091"/>
    </source>
</evidence>
<feature type="compositionally biased region" description="Basic and acidic residues" evidence="1">
    <location>
        <begin position="1"/>
        <end position="18"/>
    </location>
</feature>
<dbReference type="EMBL" id="RHFK02000017">
    <property type="protein sequence ID" value="TWW61487.1"/>
    <property type="molecule type" value="Genomic_DNA"/>
</dbReference>
<accession>A0A5C6N6Y8</accession>
<sequence>MPEGKKEHSKIIVSKEDTAETSGEQLQRRRASSSENSWLIKSSRSHSKRGRSSQSFEKQLAEEQERTHKQLLRQEELTEQKLPDEDETFQTLRHLRNPSAAA</sequence>
<dbReference type="AlphaFoldDB" id="A0A5C6N6Y8"/>
<protein>
    <submittedName>
        <fullName evidence="2">Uncharacterized protein</fullName>
    </submittedName>
</protein>